<comment type="similarity">
    <text evidence="4 19">In the C-terminal section; belongs to the NnrD/CARKD family.</text>
</comment>
<comment type="caution">
    <text evidence="22">The sequence shown here is derived from an EMBL/GenBank/DDBJ whole genome shotgun (WGS) entry which is preliminary data.</text>
</comment>
<comment type="function">
    <text evidence="18">Catalyzes the epimerization of the S- and R-forms of NAD(P)HX, a damaged form of NAD(P)H that is a result of enzymatic or heat-dependent hydration. This is a prerequisite for the S-specific NAD(P)H-hydrate dehydratase to allow the repair of both epimers of NAD(P)HX.</text>
</comment>
<evidence type="ECO:0000256" key="3">
    <source>
        <dbReference type="ARBA" id="ARBA00006001"/>
    </source>
</evidence>
<dbReference type="InterPro" id="IPR029056">
    <property type="entry name" value="Ribokinase-like"/>
</dbReference>
<feature type="binding site" evidence="17">
    <location>
        <position position="438"/>
    </location>
    <ligand>
        <name>(6S)-NADPHX</name>
        <dbReference type="ChEBI" id="CHEBI:64076"/>
    </ligand>
</feature>
<dbReference type="EMBL" id="JAPJUH010000006">
    <property type="protein sequence ID" value="MCX3266963.1"/>
    <property type="molecule type" value="Genomic_DNA"/>
</dbReference>
<protein>
    <recommendedName>
        <fullName evidence="19">Bifunctional NAD(P)H-hydrate repair enzyme</fullName>
    </recommendedName>
    <alternativeName>
        <fullName evidence="19">Nicotinamide nucleotide repair protein</fullName>
    </alternativeName>
    <domain>
        <recommendedName>
            <fullName evidence="19">ADP-dependent (S)-NAD(P)H-hydrate dehydratase</fullName>
            <ecNumber evidence="19">4.2.1.136</ecNumber>
        </recommendedName>
        <alternativeName>
            <fullName evidence="19">ADP-dependent NAD(P)HX dehydratase</fullName>
        </alternativeName>
    </domain>
    <domain>
        <recommendedName>
            <fullName evidence="19">NAD(P)H-hydrate epimerase</fullName>
            <ecNumber evidence="19">5.1.99.6</ecNumber>
        </recommendedName>
    </domain>
</protein>
<feature type="domain" description="YjeF N-terminal" evidence="21">
    <location>
        <begin position="10"/>
        <end position="218"/>
    </location>
</feature>
<dbReference type="InterPro" id="IPR017953">
    <property type="entry name" value="Carbohydrate_kinase_pred_CS"/>
</dbReference>
<dbReference type="HAMAP" id="MF_01966">
    <property type="entry name" value="NADHX_epimerase"/>
    <property type="match status" value="1"/>
</dbReference>
<evidence type="ECO:0000256" key="11">
    <source>
        <dbReference type="ARBA" id="ARBA00023235"/>
    </source>
</evidence>
<evidence type="ECO:0000256" key="18">
    <source>
        <dbReference type="HAMAP-Rule" id="MF_01966"/>
    </source>
</evidence>
<dbReference type="InterPro" id="IPR036652">
    <property type="entry name" value="YjeF_N_dom_sf"/>
</dbReference>
<evidence type="ECO:0000259" key="21">
    <source>
        <dbReference type="PROSITE" id="PS51385"/>
    </source>
</evidence>
<keyword evidence="10 17" id="KW-0520">NAD</keyword>
<dbReference type="Pfam" id="PF01256">
    <property type="entry name" value="Carb_kinase"/>
    <property type="match status" value="1"/>
</dbReference>
<sequence>MQKLLTSVQMRKADEHAIANLPIASIDLMEKAARSFVQSFLRDEFDASKKIAVFCGNGNNGGDGLAIAHLLCNNGCENVKVYILNFSDKKSKDFLINLQRLDESRCRKTVVNSVAELKNVKADIIIDAILGSGLNKPLEGKYAELAGYINNLNKKVYAVDVPTGFPAEGKIRADYNGVKAYKTICFQRPKINFFFPESAMATETYEVVAIGLDENFIQKQETDFLLTEEADIHHILKPRKLFSHKGTYGHALIVSGNTNTMGAALLASKACLHTGAGLITACIPPSGLIALNTTLPEVMALPREEFTRIENPAKFQAIAIGPGLGISIENERLLERLILSNQPLVIDADALNMLAERPDLIERIPAKSIITPHMKEFDRLFGDHDSWWDRVITAKFQAEKLKIVIVLKNQFTFICLPDGKIYINSTGNPAMAQGGMGDVLTGVIVGFLAQKYSSEDAAILACYLHGKTGDELATERIVVNAALLAEQIAVEIKRLA</sequence>
<comment type="similarity">
    <text evidence="18">Belongs to the NnrE/AIBP family.</text>
</comment>
<evidence type="ECO:0000256" key="5">
    <source>
        <dbReference type="ARBA" id="ARBA00022723"/>
    </source>
</evidence>
<feature type="binding site" evidence="18">
    <location>
        <position position="127"/>
    </location>
    <ligand>
        <name>K(+)</name>
        <dbReference type="ChEBI" id="CHEBI:29103"/>
    </ligand>
</feature>
<feature type="binding site" evidence="18">
    <location>
        <position position="163"/>
    </location>
    <ligand>
        <name>K(+)</name>
        <dbReference type="ChEBI" id="CHEBI:29103"/>
    </ligand>
</feature>
<comment type="function">
    <text evidence="17">Catalyzes the dehydration of the S-form of NAD(P)HX at the expense of ADP, which is converted to AMP. Together with NAD(P)HX epimerase, which catalyzes the epimerization of the S- and R-forms, the enzyme allows the repair of both epimers of NAD(P)HX, a damaged form of NAD(P)H that is a result of enzymatic or heat-dependent hydration.</text>
</comment>
<keyword evidence="5 18" id="KW-0479">Metal-binding</keyword>
<evidence type="ECO:0000256" key="15">
    <source>
        <dbReference type="ARBA" id="ARBA00048238"/>
    </source>
</evidence>
<comment type="similarity">
    <text evidence="17">Belongs to the NnrD/CARKD family.</text>
</comment>
<dbReference type="PROSITE" id="PS51383">
    <property type="entry name" value="YJEF_C_3"/>
    <property type="match status" value="1"/>
</dbReference>
<dbReference type="InterPro" id="IPR004443">
    <property type="entry name" value="YjeF_N_dom"/>
</dbReference>
<evidence type="ECO:0000256" key="19">
    <source>
        <dbReference type="PIRNR" id="PIRNR017184"/>
    </source>
</evidence>
<evidence type="ECO:0000256" key="8">
    <source>
        <dbReference type="ARBA" id="ARBA00022857"/>
    </source>
</evidence>
<comment type="subunit">
    <text evidence="17">Homotetramer.</text>
</comment>
<evidence type="ECO:0000313" key="22">
    <source>
        <dbReference type="EMBL" id="MCX3266963.1"/>
    </source>
</evidence>
<evidence type="ECO:0000256" key="14">
    <source>
        <dbReference type="ARBA" id="ARBA00025153"/>
    </source>
</evidence>
<dbReference type="PANTHER" id="PTHR12592:SF0">
    <property type="entry name" value="ATP-DEPENDENT (S)-NAD(P)H-HYDRATE DEHYDRATASE"/>
    <property type="match status" value="1"/>
</dbReference>
<dbReference type="AlphaFoldDB" id="A0A9X3DFP4"/>
<dbReference type="NCBIfam" id="TIGR00197">
    <property type="entry name" value="yjeF_nterm"/>
    <property type="match status" value="1"/>
</dbReference>
<dbReference type="Gene3D" id="3.40.1190.20">
    <property type="match status" value="1"/>
</dbReference>
<evidence type="ECO:0000256" key="17">
    <source>
        <dbReference type="HAMAP-Rule" id="MF_01965"/>
    </source>
</evidence>
<feature type="domain" description="YjeF C-terminal" evidence="20">
    <location>
        <begin position="228"/>
        <end position="496"/>
    </location>
</feature>
<feature type="binding site" evidence="17">
    <location>
        <position position="323"/>
    </location>
    <ligand>
        <name>(6S)-NADPHX</name>
        <dbReference type="ChEBI" id="CHEBI:64076"/>
    </ligand>
</feature>
<name>A0A9X3DFP4_9SPHI</name>
<dbReference type="InterPro" id="IPR000631">
    <property type="entry name" value="CARKD"/>
</dbReference>
<dbReference type="EC" id="5.1.99.6" evidence="19"/>
<keyword evidence="11 18" id="KW-0413">Isomerase</keyword>
<dbReference type="GO" id="GO:0052856">
    <property type="term" value="F:NAD(P)HX epimerase activity"/>
    <property type="evidence" value="ECO:0007669"/>
    <property type="project" value="UniProtKB-UniRule"/>
</dbReference>
<evidence type="ECO:0000256" key="10">
    <source>
        <dbReference type="ARBA" id="ARBA00023027"/>
    </source>
</evidence>
<dbReference type="Pfam" id="PF03853">
    <property type="entry name" value="YjeF_N"/>
    <property type="match status" value="1"/>
</dbReference>
<feature type="binding site" evidence="18">
    <location>
        <position position="142"/>
    </location>
    <ligand>
        <name>(6S)-NADPHX</name>
        <dbReference type="ChEBI" id="CHEBI:64076"/>
    </ligand>
</feature>
<evidence type="ECO:0000256" key="7">
    <source>
        <dbReference type="ARBA" id="ARBA00022840"/>
    </source>
</evidence>
<keyword evidence="8 17" id="KW-0521">NADP</keyword>
<dbReference type="PIRSF" id="PIRSF017184">
    <property type="entry name" value="Nnr"/>
    <property type="match status" value="1"/>
</dbReference>
<dbReference type="PROSITE" id="PS51385">
    <property type="entry name" value="YJEF_N"/>
    <property type="match status" value="1"/>
</dbReference>
<gene>
    <name evidence="17" type="primary">nnrD</name>
    <name evidence="18" type="synonym">nnrE</name>
    <name evidence="22" type="ORF">OQZ29_19540</name>
</gene>
<evidence type="ECO:0000256" key="16">
    <source>
        <dbReference type="ARBA" id="ARBA00049209"/>
    </source>
</evidence>
<feature type="binding site" evidence="18">
    <location>
        <begin position="59"/>
        <end position="63"/>
    </location>
    <ligand>
        <name>(6S)-NADPHX</name>
        <dbReference type="ChEBI" id="CHEBI:64076"/>
    </ligand>
</feature>
<dbReference type="PANTHER" id="PTHR12592">
    <property type="entry name" value="ATP-DEPENDENT (S)-NAD(P)H-HYDRATE DEHYDRATASE FAMILY MEMBER"/>
    <property type="match status" value="1"/>
</dbReference>
<keyword evidence="6 17" id="KW-0547">Nucleotide-binding</keyword>
<dbReference type="RefSeq" id="WP_029204479.1">
    <property type="nucleotide sequence ID" value="NZ_JAPJUH010000006.1"/>
</dbReference>
<dbReference type="SUPFAM" id="SSF53613">
    <property type="entry name" value="Ribokinase-like"/>
    <property type="match status" value="1"/>
</dbReference>
<dbReference type="GO" id="GO:0005524">
    <property type="term" value="F:ATP binding"/>
    <property type="evidence" value="ECO:0007669"/>
    <property type="project" value="UniProtKB-UniRule"/>
</dbReference>
<feature type="binding site" evidence="17">
    <location>
        <position position="373"/>
    </location>
    <ligand>
        <name>(6S)-NADPHX</name>
        <dbReference type="ChEBI" id="CHEBI:64076"/>
    </ligand>
</feature>
<comment type="function">
    <text evidence="14 19">Bifunctional enzyme that catalyzes the epimerization of the S- and R-forms of NAD(P)HX and the dehydration of the S-form of NAD(P)HX at the expense of ADP, which is converted to AMP. This allows the repair of both epimers of NAD(P)HX, a damaged form of NAD(P)H that is a result of enzymatic or heat-dependent hydration.</text>
</comment>
<keyword evidence="13" id="KW-0511">Multifunctional enzyme</keyword>
<dbReference type="GO" id="GO:0046872">
    <property type="term" value="F:metal ion binding"/>
    <property type="evidence" value="ECO:0007669"/>
    <property type="project" value="UniProtKB-UniRule"/>
</dbReference>
<dbReference type="SUPFAM" id="SSF64153">
    <property type="entry name" value="YjeF N-terminal domain-like"/>
    <property type="match status" value="1"/>
</dbReference>
<feature type="binding site" evidence="18">
    <location>
        <begin position="131"/>
        <end position="137"/>
    </location>
    <ligand>
        <name>(6S)-NADPHX</name>
        <dbReference type="ChEBI" id="CHEBI:64076"/>
    </ligand>
</feature>
<comment type="catalytic activity">
    <reaction evidence="15 17 19">
        <text>(6S)-NADHX + ADP = AMP + phosphate + NADH + H(+)</text>
        <dbReference type="Rhea" id="RHEA:32223"/>
        <dbReference type="ChEBI" id="CHEBI:15378"/>
        <dbReference type="ChEBI" id="CHEBI:43474"/>
        <dbReference type="ChEBI" id="CHEBI:57945"/>
        <dbReference type="ChEBI" id="CHEBI:64074"/>
        <dbReference type="ChEBI" id="CHEBI:456215"/>
        <dbReference type="ChEBI" id="CHEBI:456216"/>
        <dbReference type="EC" id="4.2.1.136"/>
    </reaction>
</comment>
<dbReference type="Proteomes" id="UP001142592">
    <property type="component" value="Unassembled WGS sequence"/>
</dbReference>
<feature type="binding site" evidence="18">
    <location>
        <position position="60"/>
    </location>
    <ligand>
        <name>K(+)</name>
        <dbReference type="ChEBI" id="CHEBI:29103"/>
    </ligand>
</feature>
<comment type="catalytic activity">
    <reaction evidence="1 18 19">
        <text>(6R)-NADHX = (6S)-NADHX</text>
        <dbReference type="Rhea" id="RHEA:32215"/>
        <dbReference type="ChEBI" id="CHEBI:64074"/>
        <dbReference type="ChEBI" id="CHEBI:64075"/>
        <dbReference type="EC" id="5.1.99.6"/>
    </reaction>
</comment>
<comment type="cofactor">
    <cofactor evidence="17">
        <name>Mg(2+)</name>
        <dbReference type="ChEBI" id="CHEBI:18420"/>
    </cofactor>
</comment>
<keyword evidence="7 17" id="KW-0067">ATP-binding</keyword>
<evidence type="ECO:0000256" key="4">
    <source>
        <dbReference type="ARBA" id="ARBA00009524"/>
    </source>
</evidence>
<keyword evidence="12 17" id="KW-0456">Lyase</keyword>
<proteinExistence type="inferred from homology"/>
<comment type="catalytic activity">
    <reaction evidence="16 17 19">
        <text>(6S)-NADPHX + ADP = AMP + phosphate + NADPH + H(+)</text>
        <dbReference type="Rhea" id="RHEA:32235"/>
        <dbReference type="ChEBI" id="CHEBI:15378"/>
        <dbReference type="ChEBI" id="CHEBI:43474"/>
        <dbReference type="ChEBI" id="CHEBI:57783"/>
        <dbReference type="ChEBI" id="CHEBI:64076"/>
        <dbReference type="ChEBI" id="CHEBI:456215"/>
        <dbReference type="ChEBI" id="CHEBI:456216"/>
        <dbReference type="EC" id="4.2.1.136"/>
    </reaction>
</comment>
<dbReference type="Gene3D" id="3.40.50.10260">
    <property type="entry name" value="YjeF N-terminal domain"/>
    <property type="match status" value="1"/>
</dbReference>
<evidence type="ECO:0000259" key="20">
    <source>
        <dbReference type="PROSITE" id="PS51383"/>
    </source>
</evidence>
<evidence type="ECO:0000256" key="1">
    <source>
        <dbReference type="ARBA" id="ARBA00000013"/>
    </source>
</evidence>
<dbReference type="GO" id="GO:0110051">
    <property type="term" value="P:metabolite repair"/>
    <property type="evidence" value="ECO:0007669"/>
    <property type="project" value="TreeGrafter"/>
</dbReference>
<evidence type="ECO:0000256" key="2">
    <source>
        <dbReference type="ARBA" id="ARBA00000909"/>
    </source>
</evidence>
<dbReference type="CDD" id="cd01171">
    <property type="entry name" value="YXKO-related"/>
    <property type="match status" value="1"/>
</dbReference>
<keyword evidence="9 18" id="KW-0630">Potassium</keyword>
<evidence type="ECO:0000256" key="6">
    <source>
        <dbReference type="ARBA" id="ARBA00022741"/>
    </source>
</evidence>
<organism evidence="22 23">
    <name type="scientific">Pedobacter agri</name>
    <dbReference type="NCBI Taxonomy" id="454586"/>
    <lineage>
        <taxon>Bacteria</taxon>
        <taxon>Pseudomonadati</taxon>
        <taxon>Bacteroidota</taxon>
        <taxon>Sphingobacteriia</taxon>
        <taxon>Sphingobacteriales</taxon>
        <taxon>Sphingobacteriaceae</taxon>
        <taxon>Pedobacter</taxon>
    </lineage>
</organism>
<evidence type="ECO:0000256" key="9">
    <source>
        <dbReference type="ARBA" id="ARBA00022958"/>
    </source>
</evidence>
<feature type="binding site" evidence="17">
    <location>
        <position position="437"/>
    </location>
    <ligand>
        <name>AMP</name>
        <dbReference type="ChEBI" id="CHEBI:456215"/>
    </ligand>
</feature>
<feature type="binding site" evidence="18">
    <location>
        <position position="160"/>
    </location>
    <ligand>
        <name>(6S)-NADPHX</name>
        <dbReference type="ChEBI" id="CHEBI:64076"/>
    </ligand>
</feature>
<evidence type="ECO:0000313" key="23">
    <source>
        <dbReference type="Proteomes" id="UP001142592"/>
    </source>
</evidence>
<dbReference type="GO" id="GO:0046496">
    <property type="term" value="P:nicotinamide nucleotide metabolic process"/>
    <property type="evidence" value="ECO:0007669"/>
    <property type="project" value="UniProtKB-UniRule"/>
</dbReference>
<dbReference type="EC" id="4.2.1.136" evidence="19"/>
<comment type="cofactor">
    <cofactor evidence="18 19">
        <name>K(+)</name>
        <dbReference type="ChEBI" id="CHEBI:29103"/>
    </cofactor>
    <text evidence="18 19">Binds 1 potassium ion per subunit.</text>
</comment>
<dbReference type="PROSITE" id="PS01050">
    <property type="entry name" value="YJEF_C_2"/>
    <property type="match status" value="1"/>
</dbReference>
<feature type="binding site" evidence="17">
    <location>
        <position position="263"/>
    </location>
    <ligand>
        <name>(6S)-NADPHX</name>
        <dbReference type="ChEBI" id="CHEBI:64076"/>
    </ligand>
</feature>
<accession>A0A9X3DFP4</accession>
<reference evidence="22" key="1">
    <citation type="submission" date="2022-11" db="EMBL/GenBank/DDBJ databases">
        <authorList>
            <person name="Graham C."/>
            <person name="Newman J.D."/>
        </authorList>
    </citation>
    <scope>NUCLEOTIDE SEQUENCE</scope>
    <source>
        <strain evidence="22">DSM 19486</strain>
    </source>
</reference>
<dbReference type="NCBIfam" id="TIGR00196">
    <property type="entry name" value="yjeF_cterm"/>
    <property type="match status" value="1"/>
</dbReference>
<dbReference type="InterPro" id="IPR030677">
    <property type="entry name" value="Nnr"/>
</dbReference>
<dbReference type="HAMAP" id="MF_01965">
    <property type="entry name" value="NADHX_dehydratase"/>
    <property type="match status" value="1"/>
</dbReference>
<evidence type="ECO:0000256" key="13">
    <source>
        <dbReference type="ARBA" id="ARBA00023268"/>
    </source>
</evidence>
<comment type="similarity">
    <text evidence="3 19">In the N-terminal section; belongs to the NnrE/AIBP family.</text>
</comment>
<evidence type="ECO:0000256" key="12">
    <source>
        <dbReference type="ARBA" id="ARBA00023239"/>
    </source>
</evidence>
<feature type="binding site" evidence="17">
    <location>
        <begin position="408"/>
        <end position="412"/>
    </location>
    <ligand>
        <name>AMP</name>
        <dbReference type="ChEBI" id="CHEBI:456215"/>
    </ligand>
</feature>
<comment type="catalytic activity">
    <reaction evidence="2 18 19">
        <text>(6R)-NADPHX = (6S)-NADPHX</text>
        <dbReference type="Rhea" id="RHEA:32227"/>
        <dbReference type="ChEBI" id="CHEBI:64076"/>
        <dbReference type="ChEBI" id="CHEBI:64077"/>
        <dbReference type="EC" id="5.1.99.6"/>
    </reaction>
</comment>
<dbReference type="GO" id="GO:0052855">
    <property type="term" value="F:ADP-dependent NAD(P)H-hydrate dehydratase activity"/>
    <property type="evidence" value="ECO:0007669"/>
    <property type="project" value="UniProtKB-UniRule"/>
</dbReference>
<keyword evidence="23" id="KW-1185">Reference proteome</keyword>